<proteinExistence type="predicted"/>
<dbReference type="PANTHER" id="PTHR33103">
    <property type="entry name" value="OS01G0153900 PROTEIN"/>
    <property type="match status" value="1"/>
</dbReference>
<name>A0AAV6WDV7_9LAMI</name>
<organism evidence="1 2">
    <name type="scientific">Buddleja alternifolia</name>
    <dbReference type="NCBI Taxonomy" id="168488"/>
    <lineage>
        <taxon>Eukaryota</taxon>
        <taxon>Viridiplantae</taxon>
        <taxon>Streptophyta</taxon>
        <taxon>Embryophyta</taxon>
        <taxon>Tracheophyta</taxon>
        <taxon>Spermatophyta</taxon>
        <taxon>Magnoliopsida</taxon>
        <taxon>eudicotyledons</taxon>
        <taxon>Gunneridae</taxon>
        <taxon>Pentapetalae</taxon>
        <taxon>asterids</taxon>
        <taxon>lamiids</taxon>
        <taxon>Lamiales</taxon>
        <taxon>Scrophulariaceae</taxon>
        <taxon>Buddlejeae</taxon>
        <taxon>Buddleja</taxon>
    </lineage>
</organism>
<keyword evidence="2" id="KW-1185">Reference proteome</keyword>
<accession>A0AAV6WDV7</accession>
<evidence type="ECO:0000313" key="1">
    <source>
        <dbReference type="EMBL" id="KAG8368388.1"/>
    </source>
</evidence>
<sequence>MSASEEVKFSLKVVINKEQNKVLFAEVDSNFADVLISFMTLPLGTIVRLLVNHFGDEAPTIGSLNTLYQGLSNLESSHFWTDTGKQILLNARNSFAFLCQKLKLNLDDSEPTKYFACGGGQWCTAVVMNRDDLKCKCGTLFNREKIPKSSKIQTASNNGGVFTKETATFLITDDLQVVPNFAGVCIQILNNLGIRDKKELEERTVPVGLKEIMELLKASLFSRTPLTDVIIHKSQMVSTNIVISQLPQITEDSTTKKMILKAIIRKSTNKVLLAQAYEDFIDFLFSLLTIPLGRVVCLLGSNTCLGGVDNLYRSITNLDTERYLNTKDLKSALLKPQLPPEYLSKNQIFSHTEVMTKPIYGSNMNFVDLNSKSGYVKGPAMFMVTDDLVVTPSSAISSLSLITDLKIPFSDVEELQFEIGMEEALNILKASLMSTSALTDGLKPISKRQVKQEK</sequence>
<reference evidence="1" key="1">
    <citation type="submission" date="2019-10" db="EMBL/GenBank/DDBJ databases">
        <authorList>
            <person name="Zhang R."/>
            <person name="Pan Y."/>
            <person name="Wang J."/>
            <person name="Ma R."/>
            <person name="Yu S."/>
        </authorList>
    </citation>
    <scope>NUCLEOTIDE SEQUENCE</scope>
    <source>
        <strain evidence="1">LA-IB0</strain>
        <tissue evidence="1">Leaf</tissue>
    </source>
</reference>
<comment type="caution">
    <text evidence="1">The sequence shown here is derived from an EMBL/GenBank/DDBJ whole genome shotgun (WGS) entry which is preliminary data.</text>
</comment>
<protein>
    <recommendedName>
        <fullName evidence="3">DUF674 family protein</fullName>
    </recommendedName>
</protein>
<evidence type="ECO:0008006" key="3">
    <source>
        <dbReference type="Google" id="ProtNLM"/>
    </source>
</evidence>
<gene>
    <name evidence="1" type="ORF">BUALT_Bualt15G0040300</name>
</gene>
<dbReference type="EMBL" id="WHWC01000015">
    <property type="protein sequence ID" value="KAG8368388.1"/>
    <property type="molecule type" value="Genomic_DNA"/>
</dbReference>
<dbReference type="Proteomes" id="UP000826271">
    <property type="component" value="Unassembled WGS sequence"/>
</dbReference>
<dbReference type="Pfam" id="PF05056">
    <property type="entry name" value="DUF674"/>
    <property type="match status" value="1"/>
</dbReference>
<evidence type="ECO:0000313" key="2">
    <source>
        <dbReference type="Proteomes" id="UP000826271"/>
    </source>
</evidence>
<dbReference type="AlphaFoldDB" id="A0AAV6WDV7"/>
<dbReference type="PANTHER" id="PTHR33103:SF27">
    <property type="entry name" value="OS04G0594700 PROTEIN"/>
    <property type="match status" value="1"/>
</dbReference>
<dbReference type="InterPro" id="IPR007750">
    <property type="entry name" value="DUF674"/>
</dbReference>